<protein>
    <submittedName>
        <fullName evidence="3">Poly-gamma-glutamate synthesis protein (Capsule biosynthesis protein)</fullName>
    </submittedName>
</protein>
<sequence length="354" mass="40298">MSTIHLISILLSVFLTFSPISTNDEARVMVVGDVMMHLPITQSGYDSKTQNYQFDSIFQEVKPIFAQADLVIGNLETPLAGEARGFSGYPLFNAPKEIALALKNAGFDVLTTANNHVLDQHESGIIQTLHYLDQYGLFHTGSFKSQIEREKPLIINVHNIKMGIIAYTYGTNGLPIPKGKPYLVNILNLNQIKEDVKRLKANDVDYILAMIHYGTEYQRLPNQVQKKWTRYLLNSGVDFVLGSHPHVVQTMELIKGYPIQTDRGVIYSMGNFLSGQIGEWKDYGIILNLKLEKNRITRKVRIKEASIIPIYIDRYDEKGKRKYMIRTIFNDVGRIDPTIIAKGKELVQHVMRKQ</sequence>
<dbReference type="SUPFAM" id="SSF56300">
    <property type="entry name" value="Metallo-dependent phosphatases"/>
    <property type="match status" value="1"/>
</dbReference>
<dbReference type="PANTHER" id="PTHR33393">
    <property type="entry name" value="POLYGLUTAMINE SYNTHESIS ACCESSORY PROTEIN RV0574C-RELATED"/>
    <property type="match status" value="1"/>
</dbReference>
<organism evidence="3 4">
    <name type="scientific">Tepidibacillus fermentans</name>
    <dbReference type="NCBI Taxonomy" id="1281767"/>
    <lineage>
        <taxon>Bacteria</taxon>
        <taxon>Bacillati</taxon>
        <taxon>Bacillota</taxon>
        <taxon>Bacilli</taxon>
        <taxon>Bacillales</taxon>
        <taxon>Bacillaceae</taxon>
        <taxon>Tepidibacillus</taxon>
    </lineage>
</organism>
<keyword evidence="4" id="KW-1185">Reference proteome</keyword>
<dbReference type="PANTHER" id="PTHR33393:SF12">
    <property type="entry name" value="CAPSULE BIOSYNTHESIS PROTEIN CAPA"/>
    <property type="match status" value="1"/>
</dbReference>
<dbReference type="Gene3D" id="3.60.21.10">
    <property type="match status" value="1"/>
</dbReference>
<reference evidence="3 4" key="1">
    <citation type="submission" date="2019-03" db="EMBL/GenBank/DDBJ databases">
        <title>Genomic Encyclopedia of Type Strains, Phase IV (KMG-IV): sequencing the most valuable type-strain genomes for metagenomic binning, comparative biology and taxonomic classification.</title>
        <authorList>
            <person name="Goeker M."/>
        </authorList>
    </citation>
    <scope>NUCLEOTIDE SEQUENCE [LARGE SCALE GENOMIC DNA]</scope>
    <source>
        <strain evidence="3 4">DSM 23802</strain>
    </source>
</reference>
<name>A0A4R3KLW8_9BACI</name>
<dbReference type="SMART" id="SM00854">
    <property type="entry name" value="PGA_cap"/>
    <property type="match status" value="1"/>
</dbReference>
<dbReference type="OrthoDB" id="9810906at2"/>
<dbReference type="CDD" id="cd07381">
    <property type="entry name" value="MPP_CapA"/>
    <property type="match status" value="1"/>
</dbReference>
<gene>
    <name evidence="3" type="ORF">EDD72_101100</name>
</gene>
<dbReference type="AlphaFoldDB" id="A0A4R3KLW8"/>
<dbReference type="RefSeq" id="WP_132766675.1">
    <property type="nucleotide sequence ID" value="NZ_SMAB01000001.1"/>
</dbReference>
<evidence type="ECO:0000259" key="2">
    <source>
        <dbReference type="SMART" id="SM00854"/>
    </source>
</evidence>
<feature type="domain" description="Capsule synthesis protein CapA" evidence="2">
    <location>
        <begin position="27"/>
        <end position="276"/>
    </location>
</feature>
<dbReference type="InterPro" id="IPR019079">
    <property type="entry name" value="Capsule_synth_CapA"/>
</dbReference>
<dbReference type="InterPro" id="IPR052169">
    <property type="entry name" value="CW_Biosynth-Accessory"/>
</dbReference>
<evidence type="ECO:0000313" key="4">
    <source>
        <dbReference type="Proteomes" id="UP000295788"/>
    </source>
</evidence>
<dbReference type="InterPro" id="IPR029052">
    <property type="entry name" value="Metallo-depent_PP-like"/>
</dbReference>
<dbReference type="EMBL" id="SMAB01000001">
    <property type="protein sequence ID" value="TCS84436.1"/>
    <property type="molecule type" value="Genomic_DNA"/>
</dbReference>
<evidence type="ECO:0000313" key="3">
    <source>
        <dbReference type="EMBL" id="TCS84436.1"/>
    </source>
</evidence>
<dbReference type="Proteomes" id="UP000295788">
    <property type="component" value="Unassembled WGS sequence"/>
</dbReference>
<evidence type="ECO:0000256" key="1">
    <source>
        <dbReference type="ARBA" id="ARBA00005662"/>
    </source>
</evidence>
<accession>A0A4R3KLW8</accession>
<proteinExistence type="inferred from homology"/>
<comment type="caution">
    <text evidence="3">The sequence shown here is derived from an EMBL/GenBank/DDBJ whole genome shotgun (WGS) entry which is preliminary data.</text>
</comment>
<comment type="similarity">
    <text evidence="1">Belongs to the CapA family.</text>
</comment>
<dbReference type="Pfam" id="PF09587">
    <property type="entry name" value="PGA_cap"/>
    <property type="match status" value="1"/>
</dbReference>